<proteinExistence type="predicted"/>
<evidence type="ECO:0000313" key="2">
    <source>
        <dbReference type="Proteomes" id="UP000184364"/>
    </source>
</evidence>
<dbReference type="RefSeq" id="WP_073296346.1">
    <property type="nucleotide sequence ID" value="NZ_FRAV01000038.1"/>
</dbReference>
<dbReference type="OrthoDB" id="9789980at2"/>
<reference evidence="2" key="1">
    <citation type="submission" date="2016-11" db="EMBL/GenBank/DDBJ databases">
        <authorList>
            <person name="Varghese N."/>
            <person name="Submissions S."/>
        </authorList>
    </citation>
    <scope>NUCLEOTIDE SEQUENCE [LARGE SCALE GENOMIC DNA]</scope>
    <source>
        <strain evidence="2">DSM 26899</strain>
    </source>
</reference>
<dbReference type="InterPro" id="IPR025335">
    <property type="entry name" value="DUF4241"/>
</dbReference>
<organism evidence="1 2">
    <name type="scientific">Chryseobacterium polytrichastri</name>
    <dbReference type="NCBI Taxonomy" id="1302687"/>
    <lineage>
        <taxon>Bacteria</taxon>
        <taxon>Pseudomonadati</taxon>
        <taxon>Bacteroidota</taxon>
        <taxon>Flavobacteriia</taxon>
        <taxon>Flavobacteriales</taxon>
        <taxon>Weeksellaceae</taxon>
        <taxon>Chryseobacterium group</taxon>
        <taxon>Chryseobacterium</taxon>
    </lineage>
</organism>
<keyword evidence="2" id="KW-1185">Reference proteome</keyword>
<dbReference type="EMBL" id="FRAV01000038">
    <property type="protein sequence ID" value="SHM21714.1"/>
    <property type="molecule type" value="Genomic_DNA"/>
</dbReference>
<evidence type="ECO:0008006" key="3">
    <source>
        <dbReference type="Google" id="ProtNLM"/>
    </source>
</evidence>
<dbReference type="Pfam" id="PF14025">
    <property type="entry name" value="DUF4241"/>
    <property type="match status" value="1"/>
</dbReference>
<evidence type="ECO:0000313" key="1">
    <source>
        <dbReference type="EMBL" id="SHM21714.1"/>
    </source>
</evidence>
<sequence>MDENWLKKYEEIKDLLVSPKDLELYFTSTQIGSVEMEVMDVGNVSLPSGKIIIRDPNVLLEENERPFLIQAPKGNFPVKLAVIKTENSGSRYAAAKIQFTDNQPMIYREALKGDEDIENYEKGNFFGFGVDTGLAFITDAEVFAHFFTFRGGDIPDDKFFDYTTELFENSYQKNPQNQREIGDWINMNIPETPYHIPVFATGFGDGGYPVYFGYDSQDQITGLYIYFIDVESLF</sequence>
<protein>
    <recommendedName>
        <fullName evidence="3">DUF4241 domain-containing protein</fullName>
    </recommendedName>
</protein>
<dbReference type="AlphaFoldDB" id="A0A1M7GZ88"/>
<name>A0A1M7GZ88_9FLAO</name>
<accession>A0A1M7GZ88</accession>
<gene>
    <name evidence="1" type="ORF">SAMN05444267_103830</name>
</gene>
<dbReference type="STRING" id="1302687.SAMN05444267_103830"/>
<dbReference type="Proteomes" id="UP000184364">
    <property type="component" value="Unassembled WGS sequence"/>
</dbReference>